<keyword evidence="2" id="KW-1133">Transmembrane helix</keyword>
<feature type="transmembrane region" description="Helical" evidence="2">
    <location>
        <begin position="12"/>
        <end position="32"/>
    </location>
</feature>
<evidence type="ECO:0000313" key="3">
    <source>
        <dbReference type="EMBL" id="KAF2120445.1"/>
    </source>
</evidence>
<feature type="compositionally biased region" description="Polar residues" evidence="1">
    <location>
        <begin position="443"/>
        <end position="453"/>
    </location>
</feature>
<reference evidence="3" key="1">
    <citation type="journal article" date="2020" name="Stud. Mycol.">
        <title>101 Dothideomycetes genomes: a test case for predicting lifestyles and emergence of pathogens.</title>
        <authorList>
            <person name="Haridas S."/>
            <person name="Albert R."/>
            <person name="Binder M."/>
            <person name="Bloem J."/>
            <person name="Labutti K."/>
            <person name="Salamov A."/>
            <person name="Andreopoulos B."/>
            <person name="Baker S."/>
            <person name="Barry K."/>
            <person name="Bills G."/>
            <person name="Bluhm B."/>
            <person name="Cannon C."/>
            <person name="Castanera R."/>
            <person name="Culley D."/>
            <person name="Daum C."/>
            <person name="Ezra D."/>
            <person name="Gonzalez J."/>
            <person name="Henrissat B."/>
            <person name="Kuo A."/>
            <person name="Liang C."/>
            <person name="Lipzen A."/>
            <person name="Lutzoni F."/>
            <person name="Magnuson J."/>
            <person name="Mondo S."/>
            <person name="Nolan M."/>
            <person name="Ohm R."/>
            <person name="Pangilinan J."/>
            <person name="Park H.-J."/>
            <person name="Ramirez L."/>
            <person name="Alfaro M."/>
            <person name="Sun H."/>
            <person name="Tritt A."/>
            <person name="Yoshinaga Y."/>
            <person name="Zwiers L.-H."/>
            <person name="Turgeon B."/>
            <person name="Goodwin S."/>
            <person name="Spatafora J."/>
            <person name="Crous P."/>
            <person name="Grigoriev I."/>
        </authorList>
    </citation>
    <scope>NUCLEOTIDE SEQUENCE</scope>
    <source>
        <strain evidence="3">CBS 627.86</strain>
    </source>
</reference>
<sequence>MGKTFFVDWELWQKMTFVLACLLVATIIIGLIKLQFDKRKLRNYDKVEQKKAAPTPEMLESQRVKEEEDYVPFGIRAIESGIEVDGVWISRSNTPVGSSRSSINGDAKIPRSNNSSQLELPRAVHGSSSRASSNAPSSAFDRAVSAERLPTNDSRSSSPGRENPSSFRGRPPVTSARYSNSNFQRNSTTLQALEGLDSGSASTRYEPNNGQASSSNSGKSSIRTSDESDYMQLQEGRPYEPAYINPNRASLAVPVDPRWDLDLLQSHRLSHVAETGQLTPRVRRPGNSGEWASVAENMRSPQEISTTNGVDYFVPRQKTPSPPLPPVPALPVDLPAPSTSKHNQDGHASNQTRQAVPLLKTYQPQPTYAPEAYQPRGPQHYYDEEAHAVTTTQNQRESHVLRTVNSGFQILRPGTLGEPSPEEVSNDRRQSKRLQKKRRQSSGSGTSRFVEQV</sequence>
<name>A0A6A5ZMI3_9PLEO</name>
<feature type="compositionally biased region" description="Low complexity" evidence="1">
    <location>
        <begin position="127"/>
        <end position="139"/>
    </location>
</feature>
<accession>A0A6A5ZMI3</accession>
<feature type="compositionally biased region" description="Basic residues" evidence="1">
    <location>
        <begin position="430"/>
        <end position="440"/>
    </location>
</feature>
<feature type="region of interest" description="Disordered" evidence="1">
    <location>
        <begin position="94"/>
        <end position="186"/>
    </location>
</feature>
<dbReference type="EMBL" id="ML977313">
    <property type="protein sequence ID" value="KAF2120445.1"/>
    <property type="molecule type" value="Genomic_DNA"/>
</dbReference>
<feature type="compositionally biased region" description="Polar residues" evidence="1">
    <location>
        <begin position="151"/>
        <end position="166"/>
    </location>
</feature>
<feature type="compositionally biased region" description="Polar residues" evidence="1">
    <location>
        <begin position="94"/>
        <end position="104"/>
    </location>
</feature>
<feature type="region of interest" description="Disordered" evidence="1">
    <location>
        <begin position="407"/>
        <end position="453"/>
    </location>
</feature>
<dbReference type="PANTHER" id="PTHR40623:SF2">
    <property type="entry name" value="INTEGRAL MEMBRANE PROTEIN"/>
    <property type="match status" value="1"/>
</dbReference>
<dbReference type="PANTHER" id="PTHR40623">
    <property type="entry name" value="INTEGRAL MEMBRANE PROTEIN"/>
    <property type="match status" value="1"/>
</dbReference>
<evidence type="ECO:0000256" key="1">
    <source>
        <dbReference type="SAM" id="MobiDB-lite"/>
    </source>
</evidence>
<dbReference type="AlphaFoldDB" id="A0A6A5ZMI3"/>
<evidence type="ECO:0000313" key="4">
    <source>
        <dbReference type="Proteomes" id="UP000799770"/>
    </source>
</evidence>
<feature type="region of interest" description="Disordered" evidence="1">
    <location>
        <begin position="199"/>
        <end position="231"/>
    </location>
</feature>
<gene>
    <name evidence="3" type="ORF">BDV96DRAFT_594909</name>
</gene>
<feature type="compositionally biased region" description="Low complexity" evidence="1">
    <location>
        <begin position="213"/>
        <end position="223"/>
    </location>
</feature>
<protein>
    <submittedName>
        <fullName evidence="3">Uncharacterized protein</fullName>
    </submittedName>
</protein>
<organism evidence="3 4">
    <name type="scientific">Lophiotrema nucula</name>
    <dbReference type="NCBI Taxonomy" id="690887"/>
    <lineage>
        <taxon>Eukaryota</taxon>
        <taxon>Fungi</taxon>
        <taxon>Dikarya</taxon>
        <taxon>Ascomycota</taxon>
        <taxon>Pezizomycotina</taxon>
        <taxon>Dothideomycetes</taxon>
        <taxon>Pleosporomycetidae</taxon>
        <taxon>Pleosporales</taxon>
        <taxon>Lophiotremataceae</taxon>
        <taxon>Lophiotrema</taxon>
    </lineage>
</organism>
<keyword evidence="2" id="KW-0812">Transmembrane</keyword>
<dbReference type="Proteomes" id="UP000799770">
    <property type="component" value="Unassembled WGS sequence"/>
</dbReference>
<keyword evidence="4" id="KW-1185">Reference proteome</keyword>
<feature type="compositionally biased region" description="Polar residues" evidence="1">
    <location>
        <begin position="176"/>
        <end position="186"/>
    </location>
</feature>
<evidence type="ECO:0000256" key="2">
    <source>
        <dbReference type="SAM" id="Phobius"/>
    </source>
</evidence>
<proteinExistence type="predicted"/>
<keyword evidence="2" id="KW-0472">Membrane</keyword>
<dbReference type="OrthoDB" id="5426165at2759"/>
<feature type="compositionally biased region" description="Polar residues" evidence="1">
    <location>
        <begin position="199"/>
        <end position="212"/>
    </location>
</feature>